<reference evidence="2 3" key="1">
    <citation type="submission" date="2019-10" db="EMBL/GenBank/DDBJ databases">
        <title>Draft Genome Sequence of the Caffeine Degrading Methylotroph Methylorubrum populi PINKEL.</title>
        <authorList>
            <person name="Dawson S.C."/>
            <person name="Zhang X."/>
            <person name="Wright M.E."/>
            <person name="Sharma G."/>
            <person name="Langner J.T."/>
            <person name="Ditty J.L."/>
            <person name="Subuyuj G.A."/>
        </authorList>
    </citation>
    <scope>NUCLEOTIDE SEQUENCE [LARGE SCALE GENOMIC DNA]</scope>
    <source>
        <strain evidence="2 3">Pinkel</strain>
    </source>
</reference>
<comment type="caution">
    <text evidence="2">The sequence shown here is derived from an EMBL/GenBank/DDBJ whole genome shotgun (WGS) entry which is preliminary data.</text>
</comment>
<name>A0A833J8J0_9HYPH</name>
<dbReference type="Gene3D" id="2.170.16.10">
    <property type="entry name" value="Hedgehog/Intein (Hint) domain"/>
    <property type="match status" value="1"/>
</dbReference>
<evidence type="ECO:0000259" key="1">
    <source>
        <dbReference type="Pfam" id="PF13403"/>
    </source>
</evidence>
<dbReference type="AlphaFoldDB" id="A0A833J8J0"/>
<feature type="domain" description="Hedgehog/Intein (Hint)" evidence="1">
    <location>
        <begin position="115"/>
        <end position="248"/>
    </location>
</feature>
<dbReference type="InterPro" id="IPR028992">
    <property type="entry name" value="Hedgehog/Intein_dom"/>
</dbReference>
<evidence type="ECO:0000313" key="2">
    <source>
        <dbReference type="EMBL" id="KAB7786437.1"/>
    </source>
</evidence>
<dbReference type="Pfam" id="PF13403">
    <property type="entry name" value="Hint_2"/>
    <property type="match status" value="1"/>
</dbReference>
<protein>
    <recommendedName>
        <fullName evidence="1">Hedgehog/Intein (Hint) domain-containing protein</fullName>
    </recommendedName>
</protein>
<gene>
    <name evidence="2" type="ORF">F8B43_1838</name>
</gene>
<organism evidence="2 3">
    <name type="scientific">Methylorubrum populi</name>
    <dbReference type="NCBI Taxonomy" id="223967"/>
    <lineage>
        <taxon>Bacteria</taxon>
        <taxon>Pseudomonadati</taxon>
        <taxon>Pseudomonadota</taxon>
        <taxon>Alphaproteobacteria</taxon>
        <taxon>Hyphomicrobiales</taxon>
        <taxon>Methylobacteriaceae</taxon>
        <taxon>Methylorubrum</taxon>
    </lineage>
</organism>
<evidence type="ECO:0000313" key="3">
    <source>
        <dbReference type="Proteomes" id="UP000469949"/>
    </source>
</evidence>
<accession>A0A833J8J0</accession>
<dbReference type="SUPFAM" id="SSF51294">
    <property type="entry name" value="Hedgehog/intein (Hint) domain"/>
    <property type="match status" value="1"/>
</dbReference>
<dbReference type="EMBL" id="WEKV01000008">
    <property type="protein sequence ID" value="KAB7786437.1"/>
    <property type="molecule type" value="Genomic_DNA"/>
</dbReference>
<proteinExistence type="predicted"/>
<sequence length="447" mass="48123">MALPIFFNNLTFEVDYLSLDNDGVQGGVFENNDNNPRPYVLNGTINAVGDPVTFTSTDGADQFTAYATNLDNPNQIVFTENSDGTGAAYIASNTPLTEGGTEAFSETTLGDFTPVCFVTGTRIRTERGEVAVEDLQIGDLTVTASGAHKPIRWIGHRLVEAADHADPQDVWPVRITAGALAMGVPVRDLLVSPDHCLVFDDVLVPAKHLINGATIRQEPVEAVGYWHIELDSHEALLAEGAPAESYRDCGMHAFFEGAEGWGHRVGDKAPVALLAPHALSGPRLHGVKAILIARAKHLGARRVEDPGLQVVADGQVLTPTSIDNRRFTFAVPEGTQTLVLRSRSSVPAHWIAENEDRRRLGVRVSELCADGTAVAMADAQLAQGWNAVEPNGQERWTEGEAHLPVCRELSFAADWFLGYPVETVSEPMPVNATVSFAAPVLRLVANG</sequence>
<dbReference type="InterPro" id="IPR036844">
    <property type="entry name" value="Hint_dom_sf"/>
</dbReference>
<dbReference type="RefSeq" id="WP_152276720.1">
    <property type="nucleotide sequence ID" value="NZ_WEKV01000008.1"/>
</dbReference>
<dbReference type="Proteomes" id="UP000469949">
    <property type="component" value="Unassembled WGS sequence"/>
</dbReference>